<keyword evidence="3" id="KW-1185">Reference proteome</keyword>
<organism evidence="2 3">
    <name type="scientific">Blattamonas nauphoetae</name>
    <dbReference type="NCBI Taxonomy" id="2049346"/>
    <lineage>
        <taxon>Eukaryota</taxon>
        <taxon>Metamonada</taxon>
        <taxon>Preaxostyla</taxon>
        <taxon>Oxymonadida</taxon>
        <taxon>Blattamonas</taxon>
    </lineage>
</organism>
<protein>
    <submittedName>
        <fullName evidence="2">Uncharacterized protein</fullName>
    </submittedName>
</protein>
<evidence type="ECO:0000313" key="3">
    <source>
        <dbReference type="Proteomes" id="UP001281761"/>
    </source>
</evidence>
<proteinExistence type="predicted"/>
<evidence type="ECO:0000256" key="1">
    <source>
        <dbReference type="SAM" id="Coils"/>
    </source>
</evidence>
<keyword evidence="1" id="KW-0175">Coiled coil</keyword>
<dbReference type="EMBL" id="JARBJD010000035">
    <property type="protein sequence ID" value="KAK2958707.1"/>
    <property type="molecule type" value="Genomic_DNA"/>
</dbReference>
<evidence type="ECO:0000313" key="2">
    <source>
        <dbReference type="EMBL" id="KAK2958707.1"/>
    </source>
</evidence>
<dbReference type="Gene3D" id="1.10.287.1490">
    <property type="match status" value="1"/>
</dbReference>
<accession>A0ABQ9Y4N0</accession>
<feature type="coiled-coil region" evidence="1">
    <location>
        <begin position="139"/>
        <end position="222"/>
    </location>
</feature>
<comment type="caution">
    <text evidence="2">The sequence shown here is derived from an EMBL/GenBank/DDBJ whole genome shotgun (WGS) entry which is preliminary data.</text>
</comment>
<name>A0ABQ9Y4N0_9EUKA</name>
<sequence length="395" mass="44872">MDDKDEMNHPTMESVLEWLSDSSVHPRNKVNSFQWFHIPTLLTSHVQSQPAKQGIELLSRLLQRMMTILDECFDCQTPIANKRLLHSSLSQLSQSPSLDPKIRRKIIQCLASLETNEEGPFVVVQKEQLESMEATITSFSNLQQQQNQLHAKLRESEGKIVQLEKEKAEWMEEKKQTQQENEQLRSELASKTQKLEENERVIAELKQTIQQTKTEVARKEDIFVSSEIIVAFSPEHFRVNGSTVTRINSNSWAGCFTKPVSKGIHRLSIKTQARAAMIGVVDATEHPNYLTSAVTKSPKAAMMNTYDGFLYSADGNCARNTRPQPGQDWSAEADLEKRTLHFFVDGIQQPHHFINIPVPLVFAIDACRNDVPIEITFWGETHSHVKFEGTGHNLG</sequence>
<gene>
    <name evidence="2" type="ORF">BLNAU_6210</name>
</gene>
<reference evidence="2 3" key="1">
    <citation type="journal article" date="2022" name="bioRxiv">
        <title>Genomics of Preaxostyla Flagellates Illuminates Evolutionary Transitions and the Path Towards Mitochondrial Loss.</title>
        <authorList>
            <person name="Novak L.V.F."/>
            <person name="Treitli S.C."/>
            <person name="Pyrih J."/>
            <person name="Halakuc P."/>
            <person name="Pipaliya S.V."/>
            <person name="Vacek V."/>
            <person name="Brzon O."/>
            <person name="Soukal P."/>
            <person name="Eme L."/>
            <person name="Dacks J.B."/>
            <person name="Karnkowska A."/>
            <person name="Elias M."/>
            <person name="Hampl V."/>
        </authorList>
    </citation>
    <scope>NUCLEOTIDE SEQUENCE [LARGE SCALE GENOMIC DNA]</scope>
    <source>
        <strain evidence="2">NAU3</strain>
        <tissue evidence="2">Gut</tissue>
    </source>
</reference>
<dbReference type="Proteomes" id="UP001281761">
    <property type="component" value="Unassembled WGS sequence"/>
</dbReference>